<dbReference type="RefSeq" id="WP_024563893.1">
    <property type="nucleotide sequence ID" value="NZ_CP007547.1"/>
</dbReference>
<reference evidence="5" key="1">
    <citation type="journal article" date="2013" name="Lancet">
        <title>First case of E anophelis outbreak in an intensive-care unit.</title>
        <authorList>
            <person name="Teo J."/>
            <person name="Tan S.Y."/>
            <person name="Tay M."/>
            <person name="Ding Y."/>
            <person name="Kjelleberg S."/>
            <person name="Givskov M."/>
            <person name="Lin R.T."/>
            <person name="Yang L."/>
        </authorList>
    </citation>
    <scope>NUCLEOTIDE SEQUENCE [LARGE SCALE GENOMIC DNA]</scope>
    <source>
        <strain evidence="5">NUHP1</strain>
    </source>
</reference>
<evidence type="ECO:0000256" key="1">
    <source>
        <dbReference type="ARBA" id="ARBA00004442"/>
    </source>
</evidence>
<evidence type="ECO:0000256" key="4">
    <source>
        <dbReference type="SAM" id="SignalP"/>
    </source>
</evidence>
<dbReference type="eggNOG" id="COG1629">
    <property type="taxonomic scope" value="Bacteria"/>
</dbReference>
<organism evidence="5 6">
    <name type="scientific">Elizabethkingia anophelis NUHP1</name>
    <dbReference type="NCBI Taxonomy" id="1338011"/>
    <lineage>
        <taxon>Bacteria</taxon>
        <taxon>Pseudomonadati</taxon>
        <taxon>Bacteroidota</taxon>
        <taxon>Flavobacteriia</taxon>
        <taxon>Flavobacteriales</taxon>
        <taxon>Weeksellaceae</taxon>
        <taxon>Elizabethkingia</taxon>
    </lineage>
</organism>
<sequence>MRKKLYVLSLLPICVQMVYAQQKAQLSGTLVDEKSKTPIIGAVVSLEKSKQRTTTGSDGGFVFVNLDAGEDQLVVNSAGIRPYRTTITINTGESKKLPVISLVQENQIDVQSILGVINDDVLRDDEDVNGQDIRSTVIMSNDLYLNKAGFKLSPFRFRVRGYEPLFEQTYVNGVVANDQYRRVFNYASIGALNDLTRNGDAVNYNNGGSYTFGAIGGAENINMRASSYAKGGKLTASYTNRNYYARTMFSYSTGLMDNGWALTGAIGGRYSDEGFIDGTSYQNISYALSIEKQWAKGAHSLSLVTYGSPVVRGQQGASFQEAYDLTGNNLYNPNWGYQDGKVRNSRMVTAYDPTAVLSHIWKIDEKTSLTSGALVHYGRYAGSALNWYNAMDPRPDYYRYLPSYFSMDASKTDTTTFDYYQNLWRSKDPNVTQVNWAEMYRQNMDPENRRKYNGAALYMVEKRHSDLLEGTISSTFNKLYDNNMRLTAGVEARRSRSYQYKTVADLLGADYVLDRDKFAERDFPGNNDTKQNDLLYPDRKAYVDDIFGYDFNLDINAVNAWVMNSYQTHALDFFYGAKFTYTDFQRQGNMMNGRFPDTSYGKGAKYSFTDFVFKGGATYKFNGRHFLTANISYGTEAPIPDRAYVMPRVTEQVVKGLSSSKIFAADINYVFSMPRLSGRVSLFQTNFYNQLERMAFYHDSQRTFVYHNLTGVDKVHHGIEAAATYRLNDNWSFDFMGTMAEYYYNNNPVGIMNSENGRVVDAEEKVYMKNLHVSGTPQFAGVLSARYFHNYWFFELSANAVARNYISASAMRRLASNYENVNPNDEASYNAYKELTTQERLNDAVTMDASIGKLVYLKNKQALNLSLSVMNLLNNKNIRTGGYEQGRLDVTYPNRFASRYFYMQGINVFFNVSYRF</sequence>
<accession>A0A077EJI1</accession>
<protein>
    <submittedName>
        <fullName evidence="5">Uncharacterized protein</fullName>
    </submittedName>
</protein>
<evidence type="ECO:0000313" key="5">
    <source>
        <dbReference type="EMBL" id="AIL47786.1"/>
    </source>
</evidence>
<dbReference type="Gene3D" id="2.40.170.20">
    <property type="entry name" value="TonB-dependent receptor, beta-barrel domain"/>
    <property type="match status" value="1"/>
</dbReference>
<feature type="chain" id="PRO_5001718111" evidence="4">
    <location>
        <begin position="21"/>
        <end position="916"/>
    </location>
</feature>
<dbReference type="STRING" id="1338011.BD94_4011"/>
<dbReference type="KEGG" id="eao:BD94_4011"/>
<dbReference type="Proteomes" id="UP000028933">
    <property type="component" value="Chromosome"/>
</dbReference>
<dbReference type="GO" id="GO:0009279">
    <property type="term" value="C:cell outer membrane"/>
    <property type="evidence" value="ECO:0007669"/>
    <property type="project" value="UniProtKB-SubCell"/>
</dbReference>
<dbReference type="InterPro" id="IPR036942">
    <property type="entry name" value="Beta-barrel_TonB_sf"/>
</dbReference>
<evidence type="ECO:0000256" key="2">
    <source>
        <dbReference type="ARBA" id="ARBA00023136"/>
    </source>
</evidence>
<dbReference type="SUPFAM" id="SSF56935">
    <property type="entry name" value="Porins"/>
    <property type="match status" value="1"/>
</dbReference>
<reference evidence="5" key="2">
    <citation type="journal article" date="2015" name="Genome Biol. Evol.">
        <title>Complete Genome Sequence and Transcriptomic Analysis of the Novel Pathogen Elizabethkingia anophelis in Response to Oxidative Stress.</title>
        <authorList>
            <person name="Li Y."/>
            <person name="Liu Y."/>
            <person name="Chew S.C."/>
            <person name="Tay M."/>
            <person name="Salido M.M."/>
            <person name="Teo J."/>
            <person name="Lauro F.M."/>
            <person name="Givskov M."/>
            <person name="Yang L."/>
        </authorList>
    </citation>
    <scope>NUCLEOTIDE SEQUENCE</scope>
    <source>
        <strain evidence="5">NUHP1</strain>
    </source>
</reference>
<feature type="signal peptide" evidence="4">
    <location>
        <begin position="1"/>
        <end position="20"/>
    </location>
</feature>
<dbReference type="InterPro" id="IPR013784">
    <property type="entry name" value="Carb-bd-like_fold"/>
</dbReference>
<dbReference type="AlphaFoldDB" id="A0A077EJI1"/>
<gene>
    <name evidence="5" type="ORF">BD94_4011</name>
</gene>
<dbReference type="Pfam" id="PF13715">
    <property type="entry name" value="CarbopepD_reg_2"/>
    <property type="match status" value="1"/>
</dbReference>
<keyword evidence="2" id="KW-0472">Membrane</keyword>
<dbReference type="GO" id="GO:0030246">
    <property type="term" value="F:carbohydrate binding"/>
    <property type="evidence" value="ECO:0007669"/>
    <property type="project" value="InterPro"/>
</dbReference>
<keyword evidence="4" id="KW-0732">Signal</keyword>
<evidence type="ECO:0000256" key="3">
    <source>
        <dbReference type="ARBA" id="ARBA00023237"/>
    </source>
</evidence>
<dbReference type="Gene3D" id="2.60.40.1120">
    <property type="entry name" value="Carboxypeptidase-like, regulatory domain"/>
    <property type="match status" value="1"/>
</dbReference>
<proteinExistence type="predicted"/>
<dbReference type="HOGENOM" id="CLU_316392_0_0_10"/>
<keyword evidence="3" id="KW-0998">Cell outer membrane</keyword>
<dbReference type="EMBL" id="CP007547">
    <property type="protein sequence ID" value="AIL47786.1"/>
    <property type="molecule type" value="Genomic_DNA"/>
</dbReference>
<comment type="subcellular location">
    <subcellularLocation>
        <location evidence="1">Cell outer membrane</location>
    </subcellularLocation>
</comment>
<name>A0A077EJI1_9FLAO</name>
<dbReference type="SUPFAM" id="SSF49452">
    <property type="entry name" value="Starch-binding domain-like"/>
    <property type="match status" value="1"/>
</dbReference>
<evidence type="ECO:0000313" key="6">
    <source>
        <dbReference type="Proteomes" id="UP000028933"/>
    </source>
</evidence>